<accession>A0A431WLC7</accession>
<dbReference type="CDD" id="cd00455">
    <property type="entry name" value="nuc_hydro"/>
    <property type="match status" value="1"/>
</dbReference>
<feature type="domain" description="Inosine/uridine-preferring nucleoside hydrolase" evidence="3">
    <location>
        <begin position="13"/>
        <end position="311"/>
    </location>
</feature>
<keyword evidence="2" id="KW-0326">Glycosidase</keyword>
<dbReference type="GO" id="GO:0006152">
    <property type="term" value="P:purine nucleoside catabolic process"/>
    <property type="evidence" value="ECO:0007669"/>
    <property type="project" value="TreeGrafter"/>
</dbReference>
<evidence type="ECO:0000259" key="3">
    <source>
        <dbReference type="Pfam" id="PF01156"/>
    </source>
</evidence>
<evidence type="ECO:0000313" key="4">
    <source>
        <dbReference type="EMBL" id="RTR36199.1"/>
    </source>
</evidence>
<dbReference type="InterPro" id="IPR001910">
    <property type="entry name" value="Inosine/uridine_hydrolase_dom"/>
</dbReference>
<keyword evidence="5" id="KW-1185">Reference proteome</keyword>
<dbReference type="InterPro" id="IPR023186">
    <property type="entry name" value="IUNH"/>
</dbReference>
<dbReference type="SUPFAM" id="SSF53590">
    <property type="entry name" value="Nucleoside hydrolase"/>
    <property type="match status" value="1"/>
</dbReference>
<dbReference type="GO" id="GO:0008477">
    <property type="term" value="F:purine nucleosidase activity"/>
    <property type="evidence" value="ECO:0007669"/>
    <property type="project" value="TreeGrafter"/>
</dbReference>
<evidence type="ECO:0000256" key="2">
    <source>
        <dbReference type="ARBA" id="ARBA00023295"/>
    </source>
</evidence>
<dbReference type="RefSeq" id="WP_126405406.1">
    <property type="nucleotide sequence ID" value="NZ_RXNT01000001.1"/>
</dbReference>
<dbReference type="PANTHER" id="PTHR12304:SF4">
    <property type="entry name" value="URIDINE NUCLEOSIDASE"/>
    <property type="match status" value="1"/>
</dbReference>
<dbReference type="Gene3D" id="3.90.245.10">
    <property type="entry name" value="Ribonucleoside hydrolase-like"/>
    <property type="match status" value="1"/>
</dbReference>
<comment type="caution">
    <text evidence="4">The sequence shown here is derived from an EMBL/GenBank/DDBJ whole genome shotgun (WGS) entry which is preliminary data.</text>
</comment>
<evidence type="ECO:0000256" key="1">
    <source>
        <dbReference type="ARBA" id="ARBA00022801"/>
    </source>
</evidence>
<evidence type="ECO:0000313" key="5">
    <source>
        <dbReference type="Proteomes" id="UP000271374"/>
    </source>
</evidence>
<protein>
    <submittedName>
        <fullName evidence="4">Nucleoside hydrolase</fullName>
    </submittedName>
</protein>
<dbReference type="AlphaFoldDB" id="A0A431WLC7"/>
<sequence length="321" mass="35564">MTDLGGIELTEKILLFADPGIDDSLAIIYALLNPNIELVGIVTSYGNVSKEQATANAYYLLQLANQTQIPIIPGAANPVEQEEASNIYYPEIHGAEGMGPIRPPGNLQYQVHSFETIRTIINRYPNEIVIVDTGRSTSLATAFILFNEEIKKVKAFYLMGGAFFVPGNVTALAEANFYGDPTATNYVLSHAHNLTITPLNVTQYALLTSEMVQRLTQEGDTPFGSLLSPIFEFYYSAYQKNIPNIQGAPIHDLLTVMIVSTPTIVDYVYYDPKVINGNSEAKGMSFIDIRPTSPKGKTRIAVKLNYEKFVEEFFNVMLRLD</sequence>
<dbReference type="EMBL" id="RXNT01000001">
    <property type="protein sequence ID" value="RTR36199.1"/>
    <property type="molecule type" value="Genomic_DNA"/>
</dbReference>
<organism evidence="4 5">
    <name type="scientific">Bacillus yapensis</name>
    <dbReference type="NCBI Taxonomy" id="2492960"/>
    <lineage>
        <taxon>Bacteria</taxon>
        <taxon>Bacillati</taxon>
        <taxon>Bacillota</taxon>
        <taxon>Bacilli</taxon>
        <taxon>Bacillales</taxon>
        <taxon>Bacillaceae</taxon>
        <taxon>Bacillus</taxon>
    </lineage>
</organism>
<dbReference type="OrthoDB" id="9797882at2"/>
<dbReference type="InterPro" id="IPR036452">
    <property type="entry name" value="Ribo_hydro-like"/>
</dbReference>
<dbReference type="Pfam" id="PF01156">
    <property type="entry name" value="IU_nuc_hydro"/>
    <property type="match status" value="1"/>
</dbReference>
<dbReference type="GO" id="GO:0005829">
    <property type="term" value="C:cytosol"/>
    <property type="evidence" value="ECO:0007669"/>
    <property type="project" value="TreeGrafter"/>
</dbReference>
<name>A0A431WLC7_9BACI</name>
<proteinExistence type="predicted"/>
<dbReference type="Proteomes" id="UP000271374">
    <property type="component" value="Unassembled WGS sequence"/>
</dbReference>
<reference evidence="4 5" key="1">
    <citation type="submission" date="2018-12" db="EMBL/GenBank/DDBJ databases">
        <title>Bacillus yapensis draft genome sequence.</title>
        <authorList>
            <person name="Yu L."/>
            <person name="Xu X."/>
            <person name="Tang X."/>
        </authorList>
    </citation>
    <scope>NUCLEOTIDE SEQUENCE [LARGE SCALE GENOMIC DNA]</scope>
    <source>
        <strain evidence="4 5">XXST-01</strain>
    </source>
</reference>
<dbReference type="PANTHER" id="PTHR12304">
    <property type="entry name" value="INOSINE-URIDINE PREFERRING NUCLEOSIDE HYDROLASE"/>
    <property type="match status" value="1"/>
</dbReference>
<gene>
    <name evidence="4" type="ORF">EKG37_01175</name>
</gene>
<keyword evidence="1 4" id="KW-0378">Hydrolase</keyword>